<dbReference type="Gene3D" id="1.10.443.10">
    <property type="entry name" value="Intergrase catalytic core"/>
    <property type="match status" value="1"/>
</dbReference>
<organism evidence="2 3">
    <name type="scientific">Hypothenemus hampei</name>
    <name type="common">Coffee berry borer</name>
    <dbReference type="NCBI Taxonomy" id="57062"/>
    <lineage>
        <taxon>Eukaryota</taxon>
        <taxon>Metazoa</taxon>
        <taxon>Ecdysozoa</taxon>
        <taxon>Arthropoda</taxon>
        <taxon>Hexapoda</taxon>
        <taxon>Insecta</taxon>
        <taxon>Pterygota</taxon>
        <taxon>Neoptera</taxon>
        <taxon>Endopterygota</taxon>
        <taxon>Coleoptera</taxon>
        <taxon>Polyphaga</taxon>
        <taxon>Cucujiformia</taxon>
        <taxon>Curculionidae</taxon>
        <taxon>Scolytinae</taxon>
        <taxon>Hypothenemus</taxon>
    </lineage>
</organism>
<evidence type="ECO:0000256" key="1">
    <source>
        <dbReference type="ARBA" id="ARBA00023172"/>
    </source>
</evidence>
<dbReference type="PANTHER" id="PTHR33480:SF1">
    <property type="entry name" value="TYR RECOMBINASE DOMAIN-CONTAINING PROTEIN"/>
    <property type="match status" value="1"/>
</dbReference>
<dbReference type="InterPro" id="IPR013762">
    <property type="entry name" value="Integrase-like_cat_sf"/>
</dbReference>
<dbReference type="EMBL" id="JBDJPC010000003">
    <property type="protein sequence ID" value="KAL1509958.1"/>
    <property type="molecule type" value="Genomic_DNA"/>
</dbReference>
<dbReference type="PANTHER" id="PTHR33480">
    <property type="entry name" value="SET DOMAIN-CONTAINING PROTEIN-RELATED"/>
    <property type="match status" value="1"/>
</dbReference>
<accession>A0ABD1F3X1</accession>
<name>A0ABD1F3X1_HYPHA</name>
<proteinExistence type="predicted"/>
<gene>
    <name evidence="2" type="ORF">ABEB36_004622</name>
</gene>
<comment type="caution">
    <text evidence="2">The sequence shown here is derived from an EMBL/GenBank/DDBJ whole genome shotgun (WGS) entry which is preliminary data.</text>
</comment>
<evidence type="ECO:0000313" key="3">
    <source>
        <dbReference type="Proteomes" id="UP001566132"/>
    </source>
</evidence>
<dbReference type="Proteomes" id="UP001566132">
    <property type="component" value="Unassembled WGS sequence"/>
</dbReference>
<evidence type="ECO:0000313" key="2">
    <source>
        <dbReference type="EMBL" id="KAL1509958.1"/>
    </source>
</evidence>
<protein>
    <recommendedName>
        <fullName evidence="4">Tyr recombinase domain-containing protein</fullName>
    </recommendedName>
</protein>
<dbReference type="SUPFAM" id="SSF56349">
    <property type="entry name" value="DNA breaking-rejoining enzymes"/>
    <property type="match status" value="1"/>
</dbReference>
<sequence>MLNGLKIDQELINSVFPKMRNDEVSTIAQKDVLICAFAARYIKLHREKHFINVASRKMRELAKLLIEMKKIESKITCLLDALYPKYFDCMILATKMVARFNNGVYESPTYAMNIATTLTQCCDIAIVRALKRKEIGFNLTASEVEAELKSTIQLIKTQWRFEISSQALNNLNINKWNKVTLIPLAGDLKLLKDYLIKKAEKAVTSLQNCNDIKQYQILLETIFCRLMLLNRRRPGELQRITLDKNEEFSEVVSPSEKILLKKFRRIVIRGKRGRGVPVLFSTDVQEHIDILLKYRSIHIQQQNIYLFGNSKTSEPICGYKVLNKYAKLCGAKNPDAITATKLRKHLATLTQLFSMTDSDIEQLATFMGHTVGVHRGSYRLPDDVYQTAKISKLLLLMEEGKAGQYKGKPLNEIDLNLEEDLLEEIKSTEANNCEQELEELLLPEENEIENIDKSNLPPASTKPTVSCTKKCKRQLVSWTEEQRRIVKSFFATHIKNRKPPKRHECEKLKEEYVDLLLNKDWLKIKVLIQNEYTKRK</sequence>
<evidence type="ECO:0008006" key="4">
    <source>
        <dbReference type="Google" id="ProtNLM"/>
    </source>
</evidence>
<reference evidence="2 3" key="1">
    <citation type="submission" date="2024-05" db="EMBL/GenBank/DDBJ databases">
        <title>Genetic variation in Jamaican populations of the coffee berry borer (Hypothenemus hampei).</title>
        <authorList>
            <person name="Errbii M."/>
            <person name="Myrie A."/>
        </authorList>
    </citation>
    <scope>NUCLEOTIDE SEQUENCE [LARGE SCALE GENOMIC DNA]</scope>
    <source>
        <strain evidence="2">JA-Hopewell-2020-01-JO</strain>
        <tissue evidence="2">Whole body</tissue>
    </source>
</reference>
<dbReference type="InterPro" id="IPR011010">
    <property type="entry name" value="DNA_brk_join_enz"/>
</dbReference>
<keyword evidence="3" id="KW-1185">Reference proteome</keyword>
<keyword evidence="1" id="KW-0233">DNA recombination</keyword>
<dbReference type="GO" id="GO:0006310">
    <property type="term" value="P:DNA recombination"/>
    <property type="evidence" value="ECO:0007669"/>
    <property type="project" value="UniProtKB-KW"/>
</dbReference>
<dbReference type="AlphaFoldDB" id="A0ABD1F3X1"/>